<protein>
    <submittedName>
        <fullName evidence="8">Uncharacterized protein</fullName>
    </submittedName>
</protein>
<dbReference type="STRING" id="5514.A0A395SJS5"/>
<proteinExistence type="predicted"/>
<feature type="compositionally biased region" description="Basic and acidic residues" evidence="5">
    <location>
        <begin position="248"/>
        <end position="259"/>
    </location>
</feature>
<feature type="region of interest" description="Disordered" evidence="5">
    <location>
        <begin position="134"/>
        <end position="200"/>
    </location>
</feature>
<dbReference type="GO" id="GO:0071944">
    <property type="term" value="C:cell periphery"/>
    <property type="evidence" value="ECO:0007669"/>
    <property type="project" value="UniProtKB-ARBA"/>
</dbReference>
<evidence type="ECO:0000256" key="3">
    <source>
        <dbReference type="ARBA" id="ARBA00022989"/>
    </source>
</evidence>
<feature type="compositionally biased region" description="Low complexity" evidence="5">
    <location>
        <begin position="166"/>
        <end position="183"/>
    </location>
</feature>
<dbReference type="InterPro" id="IPR051694">
    <property type="entry name" value="Immunoregulatory_rcpt-like"/>
</dbReference>
<evidence type="ECO:0000256" key="4">
    <source>
        <dbReference type="ARBA" id="ARBA00023136"/>
    </source>
</evidence>
<keyword evidence="9" id="KW-1185">Reference proteome</keyword>
<dbReference type="PANTHER" id="PTHR15549">
    <property type="entry name" value="PAIRED IMMUNOGLOBULIN-LIKE TYPE 2 RECEPTOR"/>
    <property type="match status" value="1"/>
</dbReference>
<name>A0A395SJS5_FUSSP</name>
<feature type="compositionally biased region" description="Polar residues" evidence="5">
    <location>
        <begin position="149"/>
        <end position="165"/>
    </location>
</feature>
<organism evidence="8 9">
    <name type="scientific">Fusarium sporotrichioides</name>
    <dbReference type="NCBI Taxonomy" id="5514"/>
    <lineage>
        <taxon>Eukaryota</taxon>
        <taxon>Fungi</taxon>
        <taxon>Dikarya</taxon>
        <taxon>Ascomycota</taxon>
        <taxon>Pezizomycotina</taxon>
        <taxon>Sordariomycetes</taxon>
        <taxon>Hypocreomycetidae</taxon>
        <taxon>Hypocreales</taxon>
        <taxon>Nectriaceae</taxon>
        <taxon>Fusarium</taxon>
    </lineage>
</organism>
<evidence type="ECO:0000256" key="7">
    <source>
        <dbReference type="SAM" id="SignalP"/>
    </source>
</evidence>
<gene>
    <name evidence="8" type="ORF">FSPOR_2646</name>
</gene>
<comment type="caution">
    <text evidence="8">The sequence shown here is derived from an EMBL/GenBank/DDBJ whole genome shotgun (WGS) entry which is preliminary data.</text>
</comment>
<evidence type="ECO:0000256" key="5">
    <source>
        <dbReference type="SAM" id="MobiDB-lite"/>
    </source>
</evidence>
<keyword evidence="7" id="KW-0732">Signal</keyword>
<dbReference type="EMBL" id="PXOF01000034">
    <property type="protein sequence ID" value="RGP72435.1"/>
    <property type="molecule type" value="Genomic_DNA"/>
</dbReference>
<feature type="region of interest" description="Disordered" evidence="5">
    <location>
        <begin position="230"/>
        <end position="274"/>
    </location>
</feature>
<evidence type="ECO:0000256" key="6">
    <source>
        <dbReference type="SAM" id="Phobius"/>
    </source>
</evidence>
<evidence type="ECO:0000256" key="2">
    <source>
        <dbReference type="ARBA" id="ARBA00022692"/>
    </source>
</evidence>
<dbReference type="GO" id="GO:0016020">
    <property type="term" value="C:membrane"/>
    <property type="evidence" value="ECO:0007669"/>
    <property type="project" value="UniProtKB-SubCell"/>
</dbReference>
<dbReference type="Proteomes" id="UP000266152">
    <property type="component" value="Unassembled WGS sequence"/>
</dbReference>
<reference evidence="8 9" key="1">
    <citation type="journal article" date="2018" name="PLoS Pathog.">
        <title>Evolution of structural diversity of trichothecenes, a family of toxins produced by plant pathogenic and entomopathogenic fungi.</title>
        <authorList>
            <person name="Proctor R.H."/>
            <person name="McCormick S.P."/>
            <person name="Kim H.S."/>
            <person name="Cardoza R.E."/>
            <person name="Stanley A.M."/>
            <person name="Lindo L."/>
            <person name="Kelly A."/>
            <person name="Brown D.W."/>
            <person name="Lee T."/>
            <person name="Vaughan M.M."/>
            <person name="Alexander N.J."/>
            <person name="Busman M."/>
            <person name="Gutierrez S."/>
        </authorList>
    </citation>
    <scope>NUCLEOTIDE SEQUENCE [LARGE SCALE GENOMIC DNA]</scope>
    <source>
        <strain evidence="8 9">NRRL 3299</strain>
    </source>
</reference>
<evidence type="ECO:0000256" key="1">
    <source>
        <dbReference type="ARBA" id="ARBA00004167"/>
    </source>
</evidence>
<feature type="chain" id="PRO_5017286524" evidence="7">
    <location>
        <begin position="24"/>
        <end position="274"/>
    </location>
</feature>
<evidence type="ECO:0000313" key="8">
    <source>
        <dbReference type="EMBL" id="RGP72435.1"/>
    </source>
</evidence>
<evidence type="ECO:0000313" key="9">
    <source>
        <dbReference type="Proteomes" id="UP000266152"/>
    </source>
</evidence>
<dbReference type="AlphaFoldDB" id="A0A395SJS5"/>
<keyword evidence="4 6" id="KW-0472">Membrane</keyword>
<feature type="signal peptide" evidence="7">
    <location>
        <begin position="1"/>
        <end position="23"/>
    </location>
</feature>
<feature type="compositionally biased region" description="Low complexity" evidence="5">
    <location>
        <begin position="138"/>
        <end position="148"/>
    </location>
</feature>
<feature type="transmembrane region" description="Helical" evidence="6">
    <location>
        <begin position="201"/>
        <end position="223"/>
    </location>
</feature>
<keyword evidence="2 6" id="KW-0812">Transmembrane</keyword>
<comment type="subcellular location">
    <subcellularLocation>
        <location evidence="1">Membrane</location>
        <topology evidence="1">Single-pass membrane protein</topology>
    </subcellularLocation>
</comment>
<accession>A0A395SJS5</accession>
<keyword evidence="3 6" id="KW-1133">Transmembrane helix</keyword>
<sequence length="274" mass="29738">MLLLLTTFGITLTIFPYLAYCDAKFTRPPEIYINREHDWDAENNIQYNAGDAVQISWESSVEDTELWLVQVLKQGGNDREEWRQLDASRTEWEVEYNVGGLSKNQEDSIYAFALWEDAGGVLAQSLFFNVSAPEPKTTETSTSDQSTTAAPNELSSTGTTTSSIAESTTQSNPSSSETTTTTTGEDKDTTSTSNLSQGETAGAAVGGTVGGLLIFAGIGWILWKRLSKGKSDNSVSQAQQQQTQVSEPKAELPGDHEPHMSGYARSPTGVYEAP</sequence>